<proteinExistence type="predicted"/>
<dbReference type="SUPFAM" id="SSF55874">
    <property type="entry name" value="ATPase domain of HSP90 chaperone/DNA topoisomerase II/histidine kinase"/>
    <property type="match status" value="1"/>
</dbReference>
<dbReference type="Gene3D" id="1.20.5.1930">
    <property type="match status" value="1"/>
</dbReference>
<name>A0AAU2H4X4_9ACTN</name>
<keyword evidence="6 11" id="KW-0418">Kinase</keyword>
<dbReference type="InterPro" id="IPR050482">
    <property type="entry name" value="Sensor_HK_TwoCompSys"/>
</dbReference>
<accession>A0AAU2H4X4</accession>
<sequence>MIIATRLLGRTARLRWVHLVLGGAALMPYFLLGAVIVGAVTGGADVYTTLHLQLAAFACALPIAAVSALFPVARPLSVAAARALCGVAPAALADGPAGSRAARARTAGWFTLHIGLGGVISGMTLALPPFALTLIVLPFFAALRDSRLGLPAFGGWAVLLAPPLGLAGLLALNCCAAGAGALLARWAPRLLGPTPADRLAAAEQRAAELAVRNRLARELHDSVGHALSAVTLQAGAARRVFDSDPAFVREALAAIEETTRRTVGELDSVLGLLRQGDDEAAGGAGPGLAGLDGLLSHTGVKVSYTAAGDLATVPELVSREAYRIVQEGLSNALRHGGAAPVALRIAVDGEEVEIVMENPMPGTAQVVRPGGGRGLRGIAERAALLGGRAQAGPEDGRWRLAVRFPVAGRPGGAR</sequence>
<protein>
    <recommendedName>
        <fullName evidence="2">histidine kinase</fullName>
        <ecNumber evidence="2">2.7.13.3</ecNumber>
    </recommendedName>
</protein>
<keyword evidence="3" id="KW-0597">Phosphoprotein</keyword>
<feature type="transmembrane region" description="Helical" evidence="9">
    <location>
        <begin position="110"/>
        <end position="143"/>
    </location>
</feature>
<dbReference type="GO" id="GO:0000155">
    <property type="term" value="F:phosphorelay sensor kinase activity"/>
    <property type="evidence" value="ECO:0007669"/>
    <property type="project" value="InterPro"/>
</dbReference>
<keyword evidence="9" id="KW-1133">Transmembrane helix</keyword>
<dbReference type="InterPro" id="IPR036890">
    <property type="entry name" value="HATPase_C_sf"/>
</dbReference>
<dbReference type="InterPro" id="IPR011712">
    <property type="entry name" value="Sig_transdc_His_kin_sub3_dim/P"/>
</dbReference>
<evidence type="ECO:0000313" key="11">
    <source>
        <dbReference type="EMBL" id="WTU43119.1"/>
    </source>
</evidence>
<reference evidence="11" key="1">
    <citation type="submission" date="2022-10" db="EMBL/GenBank/DDBJ databases">
        <title>The complete genomes of actinobacterial strains from the NBC collection.</title>
        <authorList>
            <person name="Joergensen T.S."/>
            <person name="Alvarez Arevalo M."/>
            <person name="Sterndorff E.B."/>
            <person name="Faurdal D."/>
            <person name="Vuksanovic O."/>
            <person name="Mourched A.-S."/>
            <person name="Charusanti P."/>
            <person name="Shaw S."/>
            <person name="Blin K."/>
            <person name="Weber T."/>
        </authorList>
    </citation>
    <scope>NUCLEOTIDE SEQUENCE</scope>
    <source>
        <strain evidence="11">NBC_00060</strain>
    </source>
</reference>
<dbReference type="GO" id="GO:0016020">
    <property type="term" value="C:membrane"/>
    <property type="evidence" value="ECO:0007669"/>
    <property type="project" value="InterPro"/>
</dbReference>
<dbReference type="AlphaFoldDB" id="A0AAU2H4X4"/>
<feature type="transmembrane region" description="Helical" evidence="9">
    <location>
        <begin position="52"/>
        <end position="73"/>
    </location>
</feature>
<dbReference type="EC" id="2.7.13.3" evidence="2"/>
<evidence type="ECO:0000256" key="6">
    <source>
        <dbReference type="ARBA" id="ARBA00022777"/>
    </source>
</evidence>
<comment type="catalytic activity">
    <reaction evidence="1">
        <text>ATP + protein L-histidine = ADP + protein N-phospho-L-histidine.</text>
        <dbReference type="EC" id="2.7.13.3"/>
    </reaction>
</comment>
<evidence type="ECO:0000256" key="1">
    <source>
        <dbReference type="ARBA" id="ARBA00000085"/>
    </source>
</evidence>
<evidence type="ECO:0000256" key="7">
    <source>
        <dbReference type="ARBA" id="ARBA00022840"/>
    </source>
</evidence>
<dbReference type="PANTHER" id="PTHR24421">
    <property type="entry name" value="NITRATE/NITRITE SENSOR PROTEIN NARX-RELATED"/>
    <property type="match status" value="1"/>
</dbReference>
<dbReference type="Gene3D" id="3.30.565.10">
    <property type="entry name" value="Histidine kinase-like ATPase, C-terminal domain"/>
    <property type="match status" value="1"/>
</dbReference>
<feature type="domain" description="Signal transduction histidine kinase subgroup 3 dimerisation and phosphoacceptor" evidence="10">
    <location>
        <begin position="212"/>
        <end position="277"/>
    </location>
</feature>
<dbReference type="GO" id="GO:0046983">
    <property type="term" value="F:protein dimerization activity"/>
    <property type="evidence" value="ECO:0007669"/>
    <property type="project" value="InterPro"/>
</dbReference>
<keyword evidence="9" id="KW-0472">Membrane</keyword>
<dbReference type="GO" id="GO:0005524">
    <property type="term" value="F:ATP binding"/>
    <property type="evidence" value="ECO:0007669"/>
    <property type="project" value="UniProtKB-KW"/>
</dbReference>
<keyword evidence="4" id="KW-0808">Transferase</keyword>
<feature type="transmembrane region" description="Helical" evidence="9">
    <location>
        <begin position="16"/>
        <end position="40"/>
    </location>
</feature>
<evidence type="ECO:0000256" key="2">
    <source>
        <dbReference type="ARBA" id="ARBA00012438"/>
    </source>
</evidence>
<evidence type="ECO:0000259" key="10">
    <source>
        <dbReference type="Pfam" id="PF07730"/>
    </source>
</evidence>
<gene>
    <name evidence="11" type="ORF">OHV25_27795</name>
</gene>
<evidence type="ECO:0000256" key="3">
    <source>
        <dbReference type="ARBA" id="ARBA00022553"/>
    </source>
</evidence>
<dbReference type="Pfam" id="PF07730">
    <property type="entry name" value="HisKA_3"/>
    <property type="match status" value="1"/>
</dbReference>
<keyword evidence="9" id="KW-0812">Transmembrane</keyword>
<evidence type="ECO:0000256" key="5">
    <source>
        <dbReference type="ARBA" id="ARBA00022741"/>
    </source>
</evidence>
<organism evidence="11">
    <name type="scientific">Streptomyces sp. NBC_00060</name>
    <dbReference type="NCBI Taxonomy" id="2975636"/>
    <lineage>
        <taxon>Bacteria</taxon>
        <taxon>Bacillati</taxon>
        <taxon>Actinomycetota</taxon>
        <taxon>Actinomycetes</taxon>
        <taxon>Kitasatosporales</taxon>
        <taxon>Streptomycetaceae</taxon>
        <taxon>Streptomyces</taxon>
    </lineage>
</organism>
<feature type="transmembrane region" description="Helical" evidence="9">
    <location>
        <begin position="163"/>
        <end position="184"/>
    </location>
</feature>
<evidence type="ECO:0000256" key="4">
    <source>
        <dbReference type="ARBA" id="ARBA00022679"/>
    </source>
</evidence>
<dbReference type="EMBL" id="CP108253">
    <property type="protein sequence ID" value="WTU43119.1"/>
    <property type="molecule type" value="Genomic_DNA"/>
</dbReference>
<evidence type="ECO:0000256" key="8">
    <source>
        <dbReference type="ARBA" id="ARBA00023012"/>
    </source>
</evidence>
<evidence type="ECO:0000256" key="9">
    <source>
        <dbReference type="SAM" id="Phobius"/>
    </source>
</evidence>
<keyword evidence="5" id="KW-0547">Nucleotide-binding</keyword>
<keyword evidence="8" id="KW-0902">Two-component regulatory system</keyword>
<keyword evidence="7" id="KW-0067">ATP-binding</keyword>
<dbReference type="PANTHER" id="PTHR24421:SF10">
    <property type="entry name" value="NITRATE_NITRITE SENSOR PROTEIN NARQ"/>
    <property type="match status" value="1"/>
</dbReference>